<gene>
    <name evidence="1" type="ORF">CAT59_04940</name>
</gene>
<dbReference type="EMBL" id="NGIR01000014">
    <property type="protein sequence ID" value="OTU29608.1"/>
    <property type="molecule type" value="Genomic_DNA"/>
</dbReference>
<sequence>MNCLYARANSKFYLVLSDDNCPDLFTFLDTDNIKAVPYTYPSSLEDDEWFYHVLKKDEDEDEESDEDEKISDPLERLNRQIKTSLPTIDESDYQKILYIVYRKSGTDWFVLQKIPNKSKVYGKKVLTFSEQAQVVTKPFIIINEEPDALYNITTNTLYFKNISRINNVFNNLNLLYREASKPEKQTFLNLPLLNVSSDFDIDKISMVNSKHIALVLSQYNSYDDAVKTELHSYMEQINDLSKDENGKYIINNDEDLRIFIYALQERYYTTFATKENRLAKSFIKK</sequence>
<proteinExistence type="predicted"/>
<reference evidence="1 2" key="1">
    <citation type="submission" date="2017-05" db="EMBL/GenBank/DDBJ databases">
        <authorList>
            <person name="Song R."/>
            <person name="Chenine A.L."/>
            <person name="Ruprecht R.M."/>
        </authorList>
    </citation>
    <scope>NUCLEOTIDE SEQUENCE [LARGE SCALE GENOMIC DNA]</scope>
    <source>
        <strain evidence="1 2">ARLG1955</strain>
    </source>
</reference>
<organism evidence="1 2">
    <name type="scientific">Acinetobacter pittii</name>
    <name type="common">Acinetobacter genomosp. 3</name>
    <dbReference type="NCBI Taxonomy" id="48296"/>
    <lineage>
        <taxon>Bacteria</taxon>
        <taxon>Pseudomonadati</taxon>
        <taxon>Pseudomonadota</taxon>
        <taxon>Gammaproteobacteria</taxon>
        <taxon>Moraxellales</taxon>
        <taxon>Moraxellaceae</taxon>
        <taxon>Acinetobacter</taxon>
        <taxon>Acinetobacter calcoaceticus/baumannii complex</taxon>
    </lineage>
</organism>
<dbReference type="RefSeq" id="WP_032056099.1">
    <property type="nucleotide sequence ID" value="NZ_JADVOL010000006.1"/>
</dbReference>
<protein>
    <recommendedName>
        <fullName evidence="3">DUF4868 domain-containing protein</fullName>
    </recommendedName>
</protein>
<accession>A0A242U7Y6</accession>
<dbReference type="AlphaFoldDB" id="A0A242U7Y6"/>
<evidence type="ECO:0000313" key="2">
    <source>
        <dbReference type="Proteomes" id="UP000195162"/>
    </source>
</evidence>
<name>A0A242U7Y6_ACIPI</name>
<dbReference type="Proteomes" id="UP000195162">
    <property type="component" value="Unassembled WGS sequence"/>
</dbReference>
<evidence type="ECO:0000313" key="1">
    <source>
        <dbReference type="EMBL" id="OTU29608.1"/>
    </source>
</evidence>
<evidence type="ECO:0008006" key="3">
    <source>
        <dbReference type="Google" id="ProtNLM"/>
    </source>
</evidence>
<comment type="caution">
    <text evidence="1">The sequence shown here is derived from an EMBL/GenBank/DDBJ whole genome shotgun (WGS) entry which is preliminary data.</text>
</comment>